<name>A0A1Y3EJ43_9BILA</name>
<reference evidence="2 3" key="1">
    <citation type="submission" date="2015-04" db="EMBL/GenBank/DDBJ databases">
        <title>Draft genome of the roundworm Trichinella nativa.</title>
        <authorList>
            <person name="Mitreva M."/>
        </authorList>
    </citation>
    <scope>NUCLEOTIDE SEQUENCE [LARGE SCALE GENOMIC DNA]</scope>
    <source>
        <strain evidence="2 3">ISS45</strain>
    </source>
</reference>
<comment type="caution">
    <text evidence="2">The sequence shown here is derived from an EMBL/GenBank/DDBJ whole genome shotgun (WGS) entry which is preliminary data.</text>
</comment>
<protein>
    <recommendedName>
        <fullName evidence="1">Phosphofurin acidic cluster sorting protein 1/2 N-terminal C2 domain-containing protein</fullName>
    </recommendedName>
</protein>
<organism evidence="2 3">
    <name type="scientific">Trichinella nativa</name>
    <dbReference type="NCBI Taxonomy" id="6335"/>
    <lineage>
        <taxon>Eukaryota</taxon>
        <taxon>Metazoa</taxon>
        <taxon>Ecdysozoa</taxon>
        <taxon>Nematoda</taxon>
        <taxon>Enoplea</taxon>
        <taxon>Dorylaimia</taxon>
        <taxon>Trichinellida</taxon>
        <taxon>Trichinellidae</taxon>
        <taxon>Trichinella</taxon>
    </lineage>
</organism>
<accession>A0A1Y3EJ43</accession>
<feature type="non-terminal residue" evidence="2">
    <location>
        <position position="1"/>
    </location>
</feature>
<sequence length="81" mass="9413">LIFRLCCIVLNRLTILRPFEQELSYLVIAGFKRTLRSNDVAVLPVNGIVDVDLDISFTLQVKHCSIDFDEKLELVFDFTFY</sequence>
<proteinExistence type="predicted"/>
<dbReference type="EMBL" id="LVZM01010415">
    <property type="protein sequence ID" value="OUC45182.1"/>
    <property type="molecule type" value="Genomic_DNA"/>
</dbReference>
<dbReference type="Pfam" id="PF25332">
    <property type="entry name" value="C2_PACS_N"/>
    <property type="match status" value="1"/>
</dbReference>
<evidence type="ECO:0000313" key="3">
    <source>
        <dbReference type="Proteomes" id="UP000243006"/>
    </source>
</evidence>
<evidence type="ECO:0000313" key="2">
    <source>
        <dbReference type="EMBL" id="OUC45182.1"/>
    </source>
</evidence>
<gene>
    <name evidence="2" type="ORF">D917_08602</name>
</gene>
<evidence type="ECO:0000259" key="1">
    <source>
        <dbReference type="Pfam" id="PF25332"/>
    </source>
</evidence>
<feature type="domain" description="Phosphofurin acidic cluster sorting protein 1/2 N-terminal C2" evidence="1">
    <location>
        <begin position="2"/>
        <end position="63"/>
    </location>
</feature>
<dbReference type="InterPro" id="IPR057541">
    <property type="entry name" value="PACS1/2_N"/>
</dbReference>
<dbReference type="Proteomes" id="UP000243006">
    <property type="component" value="Unassembled WGS sequence"/>
</dbReference>
<dbReference type="AlphaFoldDB" id="A0A1Y3EJ43"/>